<name>A0A9W6KUN1_9ACTN</name>
<keyword evidence="1" id="KW-0732">Signal</keyword>
<dbReference type="CDD" id="cd00161">
    <property type="entry name" value="beta-trefoil_Ricin-like"/>
    <property type="match status" value="1"/>
</dbReference>
<proteinExistence type="predicted"/>
<dbReference type="PROSITE" id="PS50231">
    <property type="entry name" value="RICIN_B_LECTIN"/>
    <property type="match status" value="1"/>
</dbReference>
<gene>
    <name evidence="3" type="ORF">GCM10017581_087600</name>
</gene>
<sequence>MHRTLKKLAVSAAATVAAVAGAVAVRPGTAQAAGNFTAWLSPASNPYIFADVQSASTSTLAPVILYHWTGGTNQKWTFWQQASGYYLIQNLNSGKCLWSDGVSGHQVLQVPCDGNQYELWRTSVTTDYIGRTIQNVSSGLYLEVYQDARTDGAKLDTYWWTGGGNQYFQATPA</sequence>
<evidence type="ECO:0000259" key="2">
    <source>
        <dbReference type="Pfam" id="PF14200"/>
    </source>
</evidence>
<feature type="signal peptide" evidence="1">
    <location>
        <begin position="1"/>
        <end position="32"/>
    </location>
</feature>
<evidence type="ECO:0000313" key="3">
    <source>
        <dbReference type="EMBL" id="GLL07009.1"/>
    </source>
</evidence>
<accession>A0A9W6KUN1</accession>
<reference evidence="3" key="1">
    <citation type="journal article" date="2014" name="Int. J. Syst. Evol. Microbiol.">
        <title>Complete genome sequence of Corynebacterium casei LMG S-19264T (=DSM 44701T), isolated from a smear-ripened cheese.</title>
        <authorList>
            <consortium name="US DOE Joint Genome Institute (JGI-PGF)"/>
            <person name="Walter F."/>
            <person name="Albersmeier A."/>
            <person name="Kalinowski J."/>
            <person name="Ruckert C."/>
        </authorList>
    </citation>
    <scope>NUCLEOTIDE SEQUENCE</scope>
    <source>
        <strain evidence="3">VKM Ac-1321</strain>
    </source>
</reference>
<evidence type="ECO:0000313" key="4">
    <source>
        <dbReference type="Proteomes" id="UP001143480"/>
    </source>
</evidence>
<organism evidence="3 4">
    <name type="scientific">Dactylosporangium matsuzakiense</name>
    <dbReference type="NCBI Taxonomy" id="53360"/>
    <lineage>
        <taxon>Bacteria</taxon>
        <taxon>Bacillati</taxon>
        <taxon>Actinomycetota</taxon>
        <taxon>Actinomycetes</taxon>
        <taxon>Micromonosporales</taxon>
        <taxon>Micromonosporaceae</taxon>
        <taxon>Dactylosporangium</taxon>
    </lineage>
</organism>
<protein>
    <recommendedName>
        <fullName evidence="2">Ricin B lectin domain-containing protein</fullName>
    </recommendedName>
</protein>
<dbReference type="RefSeq" id="WP_261959041.1">
    <property type="nucleotide sequence ID" value="NZ_BAAAXA010000001.1"/>
</dbReference>
<dbReference type="EMBL" id="BSFP01000083">
    <property type="protein sequence ID" value="GLL07009.1"/>
    <property type="molecule type" value="Genomic_DNA"/>
</dbReference>
<feature type="domain" description="Ricin B lectin" evidence="2">
    <location>
        <begin position="72"/>
        <end position="158"/>
    </location>
</feature>
<comment type="caution">
    <text evidence="3">The sequence shown here is derived from an EMBL/GenBank/DDBJ whole genome shotgun (WGS) entry which is preliminary data.</text>
</comment>
<keyword evidence="4" id="KW-1185">Reference proteome</keyword>
<dbReference type="Proteomes" id="UP001143480">
    <property type="component" value="Unassembled WGS sequence"/>
</dbReference>
<dbReference type="SUPFAM" id="SSF50370">
    <property type="entry name" value="Ricin B-like lectins"/>
    <property type="match status" value="1"/>
</dbReference>
<evidence type="ECO:0000256" key="1">
    <source>
        <dbReference type="SAM" id="SignalP"/>
    </source>
</evidence>
<dbReference type="AlphaFoldDB" id="A0A9W6KUN1"/>
<reference evidence="3" key="2">
    <citation type="submission" date="2023-01" db="EMBL/GenBank/DDBJ databases">
        <authorList>
            <person name="Sun Q."/>
            <person name="Evtushenko L."/>
        </authorList>
    </citation>
    <scope>NUCLEOTIDE SEQUENCE</scope>
    <source>
        <strain evidence="3">VKM Ac-1321</strain>
    </source>
</reference>
<feature type="chain" id="PRO_5040904683" description="Ricin B lectin domain-containing protein" evidence="1">
    <location>
        <begin position="33"/>
        <end position="173"/>
    </location>
</feature>
<dbReference type="InterPro" id="IPR035992">
    <property type="entry name" value="Ricin_B-like_lectins"/>
</dbReference>
<dbReference type="InterPro" id="IPR000772">
    <property type="entry name" value="Ricin_B_lectin"/>
</dbReference>
<dbReference type="Pfam" id="PF14200">
    <property type="entry name" value="RicinB_lectin_2"/>
    <property type="match status" value="1"/>
</dbReference>
<dbReference type="Gene3D" id="2.80.10.50">
    <property type="match status" value="2"/>
</dbReference>